<organism evidence="1 2">
    <name type="scientific">Nocardioides aromaticivorans</name>
    <dbReference type="NCBI Taxonomy" id="200618"/>
    <lineage>
        <taxon>Bacteria</taxon>
        <taxon>Bacillati</taxon>
        <taxon>Actinomycetota</taxon>
        <taxon>Actinomycetes</taxon>
        <taxon>Propionibacteriales</taxon>
        <taxon>Nocardioidaceae</taxon>
        <taxon>Nocardioides</taxon>
    </lineage>
</organism>
<evidence type="ECO:0008006" key="3">
    <source>
        <dbReference type="Google" id="ProtNLM"/>
    </source>
</evidence>
<sequence length="316" mass="33706">MAKLVFGRLTEAWKGEASDFTPLLAEQLDSLGEAIGVDLTAVGKSEVATAGGRRIDIVAQGEDGSEFVVENQYGRGDHDHLTRGLAYAVARHARGLVVVAEEHRDEFRALAQYLNDLAELDRARGISVWLVEAKAVRIGDSPWAPLFSAVVEPNQFTATVEQAKQAEKVGSLEEFFTQFASSDMAAAAQAVVGKWVAAGYRRRLGPNHVVLEAPGPSAGGIRTVVAVFNDGRVLVPFSAYAGTNSGIPIEALTSAEFRTKADHLFGFNGTEKQARTGQGWLAPHRVDDLLAFCVEVAGAYKLAHAAATDGESTSNV</sequence>
<dbReference type="EMBL" id="CP022295">
    <property type="protein sequence ID" value="QSR24033.1"/>
    <property type="molecule type" value="Genomic_DNA"/>
</dbReference>
<protein>
    <recommendedName>
        <fullName evidence="3">DUF5655 domain-containing protein</fullName>
    </recommendedName>
</protein>
<accession>A0ABX7PDJ5</accession>
<evidence type="ECO:0000313" key="1">
    <source>
        <dbReference type="EMBL" id="QSR24033.1"/>
    </source>
</evidence>
<proteinExistence type="predicted"/>
<reference evidence="1 2" key="1">
    <citation type="submission" date="2017-06" db="EMBL/GenBank/DDBJ databases">
        <title>Complete Genome Sequence of the Soil Carbazole-Degrading Bacterium Nocardioides aromaticivorans IC177.</title>
        <authorList>
            <person name="Vejarano F."/>
            <person name="Suzuki-Minakuchi C."/>
            <person name="Ohtsubo Y."/>
            <person name="Tsuda M."/>
            <person name="Okada K."/>
            <person name="Nojiri H."/>
        </authorList>
    </citation>
    <scope>NUCLEOTIDE SEQUENCE [LARGE SCALE GENOMIC DNA]</scope>
    <source>
        <strain evidence="1 2">IC177</strain>
    </source>
</reference>
<evidence type="ECO:0000313" key="2">
    <source>
        <dbReference type="Proteomes" id="UP000662818"/>
    </source>
</evidence>
<dbReference type="Proteomes" id="UP000662818">
    <property type="component" value="Chromosome"/>
</dbReference>
<keyword evidence="2" id="KW-1185">Reference proteome</keyword>
<gene>
    <name evidence="1" type="ORF">CFH99_00130</name>
</gene>
<name>A0ABX7PDJ5_9ACTN</name>